<evidence type="ECO:0000256" key="4">
    <source>
        <dbReference type="ARBA" id="ARBA00023163"/>
    </source>
</evidence>
<dbReference type="CDD" id="cd08460">
    <property type="entry name" value="PBP2_DntR_like_1"/>
    <property type="match status" value="1"/>
</dbReference>
<comment type="caution">
    <text evidence="6">The sequence shown here is derived from an EMBL/GenBank/DDBJ whole genome shotgun (WGS) entry which is preliminary data.</text>
</comment>
<dbReference type="InterPro" id="IPR036390">
    <property type="entry name" value="WH_DNA-bd_sf"/>
</dbReference>
<dbReference type="AlphaFoldDB" id="A0A8J3CL81"/>
<evidence type="ECO:0000313" key="6">
    <source>
        <dbReference type="EMBL" id="GGM83844.1"/>
    </source>
</evidence>
<evidence type="ECO:0000256" key="3">
    <source>
        <dbReference type="ARBA" id="ARBA00023125"/>
    </source>
</evidence>
<dbReference type="SUPFAM" id="SSF46785">
    <property type="entry name" value="Winged helix' DNA-binding domain"/>
    <property type="match status" value="1"/>
</dbReference>
<organism evidence="6 7">
    <name type="scientific">Longimycelium tulufanense</name>
    <dbReference type="NCBI Taxonomy" id="907463"/>
    <lineage>
        <taxon>Bacteria</taxon>
        <taxon>Bacillati</taxon>
        <taxon>Actinomycetota</taxon>
        <taxon>Actinomycetes</taxon>
        <taxon>Pseudonocardiales</taxon>
        <taxon>Pseudonocardiaceae</taxon>
        <taxon>Longimycelium</taxon>
    </lineage>
</organism>
<keyword evidence="3" id="KW-0238">DNA-binding</keyword>
<dbReference type="RefSeq" id="WP_229686924.1">
    <property type="nucleotide sequence ID" value="NZ_BMMK01000065.1"/>
</dbReference>
<evidence type="ECO:0000259" key="5">
    <source>
        <dbReference type="PROSITE" id="PS50931"/>
    </source>
</evidence>
<dbReference type="Pfam" id="PF00126">
    <property type="entry name" value="HTH_1"/>
    <property type="match status" value="1"/>
</dbReference>
<proteinExistence type="inferred from homology"/>
<feature type="domain" description="HTH lysR-type" evidence="5">
    <location>
        <begin position="1"/>
        <end position="58"/>
    </location>
</feature>
<dbReference type="GO" id="GO:0003677">
    <property type="term" value="F:DNA binding"/>
    <property type="evidence" value="ECO:0007669"/>
    <property type="project" value="UniProtKB-KW"/>
</dbReference>
<evidence type="ECO:0000256" key="2">
    <source>
        <dbReference type="ARBA" id="ARBA00023015"/>
    </source>
</evidence>
<sequence length="309" mass="33431">MDLNLLVALDVLLEEESVTAAAARLHLSPSAMSRTLARIRSALGDPILVRAGRRLVPTPRAQAMRPRVRALVEDAAAVFRPVDDPGLESLRRTFVIRANDAYIGTIAAPLVRKFRDAAPHVTVRFAAEGEEDTAPLRDGSIDLDLGVIGELGPEVRVQELFRDTFVAVVRTGHPLAREPLTPERLVEYPHISASRRGRRHGPLDEVLAACGLFRTVAVVVPTFSAALTVAAASDLVATVPALAASTALRTGRLAALPLPFQREPVTVSQAWHPRMDGDAVHRWLRHEVAQVCREVSRPAAEQAGPVQSC</sequence>
<dbReference type="Gene3D" id="1.10.10.10">
    <property type="entry name" value="Winged helix-like DNA-binding domain superfamily/Winged helix DNA-binding domain"/>
    <property type="match status" value="1"/>
</dbReference>
<dbReference type="InterPro" id="IPR050389">
    <property type="entry name" value="LysR-type_TF"/>
</dbReference>
<dbReference type="PANTHER" id="PTHR30118">
    <property type="entry name" value="HTH-TYPE TRANSCRIPTIONAL REGULATOR LEUO-RELATED"/>
    <property type="match status" value="1"/>
</dbReference>
<protein>
    <submittedName>
        <fullName evidence="6">LysR family transcriptional regulator</fullName>
    </submittedName>
</protein>
<name>A0A8J3CL81_9PSEU</name>
<dbReference type="SUPFAM" id="SSF53850">
    <property type="entry name" value="Periplasmic binding protein-like II"/>
    <property type="match status" value="1"/>
</dbReference>
<evidence type="ECO:0000256" key="1">
    <source>
        <dbReference type="ARBA" id="ARBA00009437"/>
    </source>
</evidence>
<dbReference type="GO" id="GO:0003700">
    <property type="term" value="F:DNA-binding transcription factor activity"/>
    <property type="evidence" value="ECO:0007669"/>
    <property type="project" value="InterPro"/>
</dbReference>
<dbReference type="Proteomes" id="UP000637578">
    <property type="component" value="Unassembled WGS sequence"/>
</dbReference>
<reference evidence="6" key="1">
    <citation type="journal article" date="2014" name="Int. J. Syst. Evol. Microbiol.">
        <title>Complete genome sequence of Corynebacterium casei LMG S-19264T (=DSM 44701T), isolated from a smear-ripened cheese.</title>
        <authorList>
            <consortium name="US DOE Joint Genome Institute (JGI-PGF)"/>
            <person name="Walter F."/>
            <person name="Albersmeier A."/>
            <person name="Kalinowski J."/>
            <person name="Ruckert C."/>
        </authorList>
    </citation>
    <scope>NUCLEOTIDE SEQUENCE</scope>
    <source>
        <strain evidence="6">CGMCC 4.5737</strain>
    </source>
</reference>
<dbReference type="EMBL" id="BMMK01000065">
    <property type="protein sequence ID" value="GGM83844.1"/>
    <property type="molecule type" value="Genomic_DNA"/>
</dbReference>
<evidence type="ECO:0000313" key="7">
    <source>
        <dbReference type="Proteomes" id="UP000637578"/>
    </source>
</evidence>
<dbReference type="PROSITE" id="PS50931">
    <property type="entry name" value="HTH_LYSR"/>
    <property type="match status" value="1"/>
</dbReference>
<keyword evidence="4" id="KW-0804">Transcription</keyword>
<gene>
    <name evidence="6" type="ORF">GCM10012275_63060</name>
</gene>
<accession>A0A8J3CL81</accession>
<reference evidence="6" key="2">
    <citation type="submission" date="2020-09" db="EMBL/GenBank/DDBJ databases">
        <authorList>
            <person name="Sun Q."/>
            <person name="Zhou Y."/>
        </authorList>
    </citation>
    <scope>NUCLEOTIDE SEQUENCE</scope>
    <source>
        <strain evidence="6">CGMCC 4.5737</strain>
    </source>
</reference>
<dbReference type="InterPro" id="IPR000847">
    <property type="entry name" value="LysR_HTH_N"/>
</dbReference>
<keyword evidence="2" id="KW-0805">Transcription regulation</keyword>
<dbReference type="PANTHER" id="PTHR30118:SF15">
    <property type="entry name" value="TRANSCRIPTIONAL REGULATORY PROTEIN"/>
    <property type="match status" value="1"/>
</dbReference>
<dbReference type="Pfam" id="PF03466">
    <property type="entry name" value="LysR_substrate"/>
    <property type="match status" value="1"/>
</dbReference>
<keyword evidence="7" id="KW-1185">Reference proteome</keyword>
<dbReference type="Gene3D" id="3.40.190.10">
    <property type="entry name" value="Periplasmic binding protein-like II"/>
    <property type="match status" value="2"/>
</dbReference>
<dbReference type="InterPro" id="IPR005119">
    <property type="entry name" value="LysR_subst-bd"/>
</dbReference>
<dbReference type="InterPro" id="IPR036388">
    <property type="entry name" value="WH-like_DNA-bd_sf"/>
</dbReference>
<comment type="similarity">
    <text evidence="1">Belongs to the LysR transcriptional regulatory family.</text>
</comment>